<evidence type="ECO:0000256" key="3">
    <source>
        <dbReference type="SAM" id="Coils"/>
    </source>
</evidence>
<dbReference type="GO" id="GO:0005930">
    <property type="term" value="C:axoneme"/>
    <property type="evidence" value="ECO:0007669"/>
    <property type="project" value="TreeGrafter"/>
</dbReference>
<dbReference type="InterPro" id="IPR026188">
    <property type="entry name" value="Lebercilin-like"/>
</dbReference>
<accession>A0AAV2THG7</accession>
<evidence type="ECO:0000313" key="7">
    <source>
        <dbReference type="Proteomes" id="UP001497525"/>
    </source>
</evidence>
<gene>
    <name evidence="6" type="ORF">CDAUBV1_LOCUS11198</name>
</gene>
<comment type="caution">
    <text evidence="6">The sequence shown here is derived from an EMBL/GenBank/DDBJ whole genome shotgun (WGS) entry which is preliminary data.</text>
</comment>
<dbReference type="InterPro" id="IPR028933">
    <property type="entry name" value="Lebercilin_dom"/>
</dbReference>
<evidence type="ECO:0000313" key="6">
    <source>
        <dbReference type="EMBL" id="CAL5136902.1"/>
    </source>
</evidence>
<dbReference type="PANTHER" id="PTHR16650:SF6">
    <property type="entry name" value="GH21622P"/>
    <property type="match status" value="1"/>
</dbReference>
<feature type="region of interest" description="Disordered" evidence="4">
    <location>
        <begin position="471"/>
        <end position="555"/>
    </location>
</feature>
<feature type="region of interest" description="Disordered" evidence="4">
    <location>
        <begin position="349"/>
        <end position="375"/>
    </location>
</feature>
<dbReference type="Pfam" id="PF15619">
    <property type="entry name" value="Lebercilin"/>
    <property type="match status" value="1"/>
</dbReference>
<feature type="region of interest" description="Disordered" evidence="4">
    <location>
        <begin position="261"/>
        <end position="285"/>
    </location>
</feature>
<feature type="coiled-coil region" evidence="3">
    <location>
        <begin position="72"/>
        <end position="244"/>
    </location>
</feature>
<feature type="domain" description="Lebercilin" evidence="5">
    <location>
        <begin position="55"/>
        <end position="243"/>
    </location>
</feature>
<dbReference type="GO" id="GO:0042073">
    <property type="term" value="P:intraciliary transport"/>
    <property type="evidence" value="ECO:0007669"/>
    <property type="project" value="TreeGrafter"/>
</dbReference>
<protein>
    <recommendedName>
        <fullName evidence="5">Lebercilin domain-containing protein</fullName>
    </recommendedName>
</protein>
<comment type="similarity">
    <text evidence="1">Belongs to the LCA5 family.</text>
</comment>
<name>A0AAV2THG7_CALDB</name>
<feature type="compositionally biased region" description="Basic and acidic residues" evidence="4">
    <location>
        <begin position="517"/>
        <end position="526"/>
    </location>
</feature>
<evidence type="ECO:0000256" key="4">
    <source>
        <dbReference type="SAM" id="MobiDB-lite"/>
    </source>
</evidence>
<feature type="compositionally biased region" description="Polar residues" evidence="4">
    <location>
        <begin position="540"/>
        <end position="555"/>
    </location>
</feature>
<dbReference type="Proteomes" id="UP001497525">
    <property type="component" value="Unassembled WGS sequence"/>
</dbReference>
<evidence type="ECO:0000259" key="5">
    <source>
        <dbReference type="Pfam" id="PF15619"/>
    </source>
</evidence>
<feature type="compositionally biased region" description="Low complexity" evidence="4">
    <location>
        <begin position="616"/>
        <end position="625"/>
    </location>
</feature>
<dbReference type="PANTHER" id="PTHR16650">
    <property type="entry name" value="C21ORF13-RELATED"/>
    <property type="match status" value="1"/>
</dbReference>
<keyword evidence="2 3" id="KW-0175">Coiled coil</keyword>
<dbReference type="EMBL" id="CAXLJL010000356">
    <property type="protein sequence ID" value="CAL5136902.1"/>
    <property type="molecule type" value="Genomic_DNA"/>
</dbReference>
<evidence type="ECO:0000256" key="2">
    <source>
        <dbReference type="ARBA" id="ARBA00023054"/>
    </source>
</evidence>
<feature type="region of interest" description="Disordered" evidence="4">
    <location>
        <begin position="609"/>
        <end position="682"/>
    </location>
</feature>
<dbReference type="AlphaFoldDB" id="A0AAV2THG7"/>
<proteinExistence type="inferred from homology"/>
<organism evidence="6 7">
    <name type="scientific">Calicophoron daubneyi</name>
    <name type="common">Rumen fluke</name>
    <name type="synonym">Paramphistomum daubneyi</name>
    <dbReference type="NCBI Taxonomy" id="300641"/>
    <lineage>
        <taxon>Eukaryota</taxon>
        <taxon>Metazoa</taxon>
        <taxon>Spiralia</taxon>
        <taxon>Lophotrochozoa</taxon>
        <taxon>Platyhelminthes</taxon>
        <taxon>Trematoda</taxon>
        <taxon>Digenea</taxon>
        <taxon>Plagiorchiida</taxon>
        <taxon>Pronocephalata</taxon>
        <taxon>Paramphistomoidea</taxon>
        <taxon>Paramphistomidae</taxon>
        <taxon>Calicophoron</taxon>
    </lineage>
</organism>
<evidence type="ECO:0000256" key="1">
    <source>
        <dbReference type="ARBA" id="ARBA00010229"/>
    </source>
</evidence>
<reference evidence="6" key="1">
    <citation type="submission" date="2024-06" db="EMBL/GenBank/DDBJ databases">
        <authorList>
            <person name="Liu X."/>
            <person name="Lenzi L."/>
            <person name="Haldenby T S."/>
            <person name="Uol C."/>
        </authorList>
    </citation>
    <scope>NUCLEOTIDE SEQUENCE</scope>
</reference>
<feature type="compositionally biased region" description="Basic and acidic residues" evidence="4">
    <location>
        <begin position="471"/>
        <end position="496"/>
    </location>
</feature>
<feature type="compositionally biased region" description="Polar residues" evidence="4">
    <location>
        <begin position="261"/>
        <end position="280"/>
    </location>
</feature>
<sequence length="735" mass="83267">MLHANGDNVGEASHLIKDMNSAGDAREGNDTVLLQKNKALSQAHSDKRRRRQALQQVISARQQKIYEQQCEIEELRRRVREVCNDNKFLREQNYWQEKALEKLDGRQAELPQLINSHLEEVRVFREQIRRLKEVLKMEKQRRHDAEISKEKAVCELKHLRKLAEEQKLLEREDLMQAIEKLQTEANEREKLLINLERYAENLEKNQRFDCLRSAKTQREMRETCQKLLDRIHELEQTVQEKQKIIELGNIYSKRTIKHQSLGTQGDMQTAGTATENSVTETEQHKTIRERIREFDQRRQELEKRKERLRRRRIQQTTVDQVIDDEEALITFESADEVNQAVIDSDAYRPSSAHAYPGGSGAKSAPIGRMRPRTSSNSVILPKIRSRSKSGGRSAAVENKQVRFNEPSSVQTSEDEAAFEELRANEKIVRLFAEARLERDKEIFASLVKENKRNLSSDRISNSELLLHLKETTRDAKKSSDGESDLKKSGDTPKNDLPKPPQDDQSSSKSGMGLSIRSDLKKHEERGPVTLNASEVKPGGQITQEFSRSSDISSRTIHPIELSGSISTAELRISSPQIPQTTGELATYESFELVPVPEARTQICRPSGDQELDAYMTGDSASSSDGTTGGAGEDGVWQESPSFTAEHCGSNDEMNERTYPESNGYPSCSEGQRNERTFDSQSAEETLNAVPSGMLPLMRNNVPFLGCSARTTTLYTMINNSAKNQSTTTRGSPPSK</sequence>
<feature type="compositionally biased region" description="Polar residues" evidence="4">
    <location>
        <begin position="659"/>
        <end position="670"/>
    </location>
</feature>